<dbReference type="EMBL" id="SRXW01000001">
    <property type="protein sequence ID" value="TGY89959.1"/>
    <property type="molecule type" value="Genomic_DNA"/>
</dbReference>
<comment type="caution">
    <text evidence="2">The sequence shown here is derived from an EMBL/GenBank/DDBJ whole genome shotgun (WGS) entry which is preliminary data.</text>
</comment>
<proteinExistence type="predicted"/>
<organism evidence="2 3">
    <name type="scientific">Marinicauda algicola</name>
    <dbReference type="NCBI Taxonomy" id="2029849"/>
    <lineage>
        <taxon>Bacteria</taxon>
        <taxon>Pseudomonadati</taxon>
        <taxon>Pseudomonadota</taxon>
        <taxon>Alphaproteobacteria</taxon>
        <taxon>Maricaulales</taxon>
        <taxon>Maricaulaceae</taxon>
        <taxon>Marinicauda</taxon>
    </lineage>
</organism>
<reference evidence="2 3" key="1">
    <citation type="journal article" date="2017" name="Int. J. Syst. Evol. Microbiol.">
        <title>Marinicauda algicola sp. nov., isolated from a marine red alga Rhodosorus marinus.</title>
        <authorList>
            <person name="Jeong S.E."/>
            <person name="Jeon S.H."/>
            <person name="Chun B.H."/>
            <person name="Kim D.W."/>
            <person name="Jeon C.O."/>
        </authorList>
    </citation>
    <scope>NUCLEOTIDE SEQUENCE [LARGE SCALE GENOMIC DNA]</scope>
    <source>
        <strain evidence="2 3">JCM 31718</strain>
    </source>
</reference>
<protein>
    <recommendedName>
        <fullName evidence="4">Lipoprotein</fullName>
    </recommendedName>
</protein>
<dbReference type="InterPro" id="IPR045500">
    <property type="entry name" value="DUF6491"/>
</dbReference>
<dbReference type="RefSeq" id="WP_135994456.1">
    <property type="nucleotide sequence ID" value="NZ_CP071057.1"/>
</dbReference>
<feature type="chain" id="PRO_5020230162" description="Lipoprotein" evidence="1">
    <location>
        <begin position="19"/>
        <end position="142"/>
    </location>
</feature>
<dbReference type="OrthoDB" id="6400990at2"/>
<dbReference type="Proteomes" id="UP000308054">
    <property type="component" value="Unassembled WGS sequence"/>
</dbReference>
<feature type="signal peptide" evidence="1">
    <location>
        <begin position="1"/>
        <end position="18"/>
    </location>
</feature>
<gene>
    <name evidence="2" type="ORF">E5163_02145</name>
</gene>
<keyword evidence="1" id="KW-0732">Signal</keyword>
<evidence type="ECO:0000313" key="3">
    <source>
        <dbReference type="Proteomes" id="UP000308054"/>
    </source>
</evidence>
<dbReference type="Pfam" id="PF20101">
    <property type="entry name" value="DUF6491"/>
    <property type="match status" value="1"/>
</dbReference>
<dbReference type="AlphaFoldDB" id="A0A4V3RYE3"/>
<evidence type="ECO:0008006" key="4">
    <source>
        <dbReference type="Google" id="ProtNLM"/>
    </source>
</evidence>
<accession>A0A4V3RYE3</accession>
<evidence type="ECO:0000313" key="2">
    <source>
        <dbReference type="EMBL" id="TGY89959.1"/>
    </source>
</evidence>
<sequence length="142" mass="15395">MKTILLAAAAMALPAVLAACQNLDLRDEPEDFMGYQGDPRLGEPVGRICFTREISGFGETTQDTVIVEAGANDSYLVKTFGRCADLEHADSMALDQFGASCLTEGDSIIPYDTAFGPDAVGLPPRGCMIDEIYRWRPDRDAE</sequence>
<name>A0A4V3RYE3_9PROT</name>
<evidence type="ECO:0000256" key="1">
    <source>
        <dbReference type="SAM" id="SignalP"/>
    </source>
</evidence>
<dbReference type="PROSITE" id="PS51257">
    <property type="entry name" value="PROKAR_LIPOPROTEIN"/>
    <property type="match status" value="1"/>
</dbReference>
<keyword evidence="3" id="KW-1185">Reference proteome</keyword>